<evidence type="ECO:0000256" key="5">
    <source>
        <dbReference type="PIRSR" id="PIRSR000350-3"/>
    </source>
</evidence>
<feature type="binding site" evidence="5">
    <location>
        <begin position="152"/>
        <end position="154"/>
    </location>
    <ligand>
        <name>FAD</name>
        <dbReference type="ChEBI" id="CHEBI:57692"/>
    </ligand>
</feature>
<name>A0A4R1I2D8_PSEEN</name>
<dbReference type="EMBL" id="SMFZ01000001">
    <property type="protein sequence ID" value="TCK27450.1"/>
    <property type="molecule type" value="Genomic_DNA"/>
</dbReference>
<dbReference type="InterPro" id="IPR036188">
    <property type="entry name" value="FAD/NAD-bd_sf"/>
</dbReference>
<comment type="similarity">
    <text evidence="1">Belongs to the class-I pyridine nucleotide-disulfide oxidoreductase family.</text>
</comment>
<feature type="binding site" evidence="5">
    <location>
        <position position="316"/>
    </location>
    <ligand>
        <name>FAD</name>
        <dbReference type="ChEBI" id="CHEBI:57692"/>
    </ligand>
</feature>
<comment type="cofactor">
    <cofactor evidence="5">
        <name>FAD</name>
        <dbReference type="ChEBI" id="CHEBI:57692"/>
    </cofactor>
    <text evidence="5">Binds 1 FAD per subunit.</text>
</comment>
<feature type="binding site" evidence="5">
    <location>
        <position position="122"/>
    </location>
    <ligand>
        <name>FAD</name>
        <dbReference type="ChEBI" id="CHEBI:57692"/>
    </ligand>
</feature>
<evidence type="ECO:0000313" key="9">
    <source>
        <dbReference type="EMBL" id="TCK27450.1"/>
    </source>
</evidence>
<dbReference type="InterPro" id="IPR004099">
    <property type="entry name" value="Pyr_nucl-diS_OxRdtase_dimer"/>
</dbReference>
<dbReference type="PRINTS" id="PR00411">
    <property type="entry name" value="PNDRDTASEI"/>
</dbReference>
<comment type="caution">
    <text evidence="9">The sequence shown here is derived from an EMBL/GenBank/DDBJ whole genome shotgun (WGS) entry which is preliminary data.</text>
</comment>
<dbReference type="PANTHER" id="PTHR22912">
    <property type="entry name" value="DISULFIDE OXIDOREDUCTASE"/>
    <property type="match status" value="1"/>
</dbReference>
<dbReference type="Pfam" id="PF07992">
    <property type="entry name" value="Pyr_redox_2"/>
    <property type="match status" value="1"/>
</dbReference>
<feature type="binding site" evidence="5">
    <location>
        <position position="276"/>
    </location>
    <ligand>
        <name>NAD(+)</name>
        <dbReference type="ChEBI" id="CHEBI:57540"/>
    </ligand>
</feature>
<dbReference type="GO" id="GO:0050660">
    <property type="term" value="F:flavin adenine dinucleotide binding"/>
    <property type="evidence" value="ECO:0007669"/>
    <property type="project" value="TreeGrafter"/>
</dbReference>
<dbReference type="InterPro" id="IPR001100">
    <property type="entry name" value="Pyr_nuc-diS_OxRdtase"/>
</dbReference>
<dbReference type="OrthoDB" id="4678789at2"/>
<keyword evidence="2" id="KW-0285">Flavoprotein</keyword>
<dbReference type="PANTHER" id="PTHR22912:SF151">
    <property type="entry name" value="DIHYDROLIPOYL DEHYDROGENASE, MITOCHONDRIAL"/>
    <property type="match status" value="1"/>
</dbReference>
<gene>
    <name evidence="9" type="ORF">EV378_3321</name>
</gene>
<dbReference type="InterPro" id="IPR023753">
    <property type="entry name" value="FAD/NAD-binding_dom"/>
</dbReference>
<keyword evidence="3 5" id="KW-0274">FAD</keyword>
<dbReference type="InterPro" id="IPR050151">
    <property type="entry name" value="Class-I_Pyr_Nuc-Dis_Oxidored"/>
</dbReference>
<evidence type="ECO:0000256" key="1">
    <source>
        <dbReference type="ARBA" id="ARBA00007532"/>
    </source>
</evidence>
<accession>A0A4R1I2D8</accession>
<evidence type="ECO:0000256" key="3">
    <source>
        <dbReference type="ARBA" id="ARBA00022827"/>
    </source>
</evidence>
<feature type="domain" description="Pyridine nucleotide-disulphide oxidoreductase dimerisation" evidence="7">
    <location>
        <begin position="364"/>
        <end position="469"/>
    </location>
</feature>
<sequence length="479" mass="49503">MADEQEAERGLPSESQYDVVVIGAGPVGENAAGYAVQGGLSAAIVEAELLGGECSYWACIPSKALLRTPQAVVDARRLPGVTAEYDPQEVLARRTYFTGDWDDAGQVDWAEGAGIAVLRGRGRLAGERTVEVTAPDGSTTVLRARHAVVLATGSVPVTPPVPGLDTVRTWGSRDATSAKEVPPRLGVLGGGVVGCEMATAFARLGSQVTLFNRGDRLLPSTEPVAGERVAAGLREAGVDVRLDQGIDSVAPAAGDAITLTAGGGTIEVDELLVATGRRPSTHDVGLDTVGIEPRELAVDESCAVAGAEGWLYAVGDVNGRALLTHQGKYQARIAGNAIVARASGAAVHTGTWGEHAATADHRAVPQVVFTDPEVAAVGLSSAQASDAGITARTVEIDIAVAGSSLHADGYAGRAVMVVDTDRDVLVGVTFVGQDVSELVHAATIAIVGEVPLSRLWHAVPAFPTISEVWLRLLETYREG</sequence>
<keyword evidence="5" id="KW-0547">Nucleotide-binding</keyword>
<evidence type="ECO:0000256" key="4">
    <source>
        <dbReference type="ARBA" id="ARBA00023027"/>
    </source>
</evidence>
<keyword evidence="4 5" id="KW-0520">NAD</keyword>
<feature type="disulfide bond" description="Redox-active" evidence="6">
    <location>
        <begin position="54"/>
        <end position="59"/>
    </location>
</feature>
<dbReference type="Pfam" id="PF02852">
    <property type="entry name" value="Pyr_redox_dim"/>
    <property type="match status" value="1"/>
</dbReference>
<dbReference type="InterPro" id="IPR016156">
    <property type="entry name" value="FAD/NAD-linked_Rdtase_dimer_sf"/>
</dbReference>
<protein>
    <submittedName>
        <fullName evidence="9">Dihydrolipoamide dehydrogenase</fullName>
    </submittedName>
</protein>
<evidence type="ECO:0000259" key="7">
    <source>
        <dbReference type="Pfam" id="PF02852"/>
    </source>
</evidence>
<dbReference type="GO" id="GO:0004148">
    <property type="term" value="F:dihydrolipoyl dehydrogenase (NADH) activity"/>
    <property type="evidence" value="ECO:0007669"/>
    <property type="project" value="TreeGrafter"/>
</dbReference>
<keyword evidence="10" id="KW-1185">Reference proteome</keyword>
<dbReference type="SUPFAM" id="SSF51905">
    <property type="entry name" value="FAD/NAD(P)-binding domain"/>
    <property type="match status" value="2"/>
</dbReference>
<evidence type="ECO:0000256" key="6">
    <source>
        <dbReference type="PIRSR" id="PIRSR000350-4"/>
    </source>
</evidence>
<reference evidence="9 10" key="1">
    <citation type="submission" date="2019-03" db="EMBL/GenBank/DDBJ databases">
        <title>Sequencing the genomes of 1000 actinobacteria strains.</title>
        <authorList>
            <person name="Klenk H.-P."/>
        </authorList>
    </citation>
    <scope>NUCLEOTIDE SEQUENCE [LARGE SCALE GENOMIC DNA]</scope>
    <source>
        <strain evidence="9 10">DSM 44969</strain>
    </source>
</reference>
<proteinExistence type="inferred from homology"/>
<dbReference type="AlphaFoldDB" id="A0A4R1I2D8"/>
<dbReference type="PRINTS" id="PR00368">
    <property type="entry name" value="FADPNR"/>
</dbReference>
<evidence type="ECO:0000256" key="2">
    <source>
        <dbReference type="ARBA" id="ARBA00022630"/>
    </source>
</evidence>
<feature type="binding site" evidence="5">
    <location>
        <begin position="189"/>
        <end position="196"/>
    </location>
    <ligand>
        <name>NAD(+)</name>
        <dbReference type="ChEBI" id="CHEBI:57540"/>
    </ligand>
</feature>
<dbReference type="Gene3D" id="3.30.390.30">
    <property type="match status" value="1"/>
</dbReference>
<evidence type="ECO:0000259" key="8">
    <source>
        <dbReference type="Pfam" id="PF07992"/>
    </source>
</evidence>
<dbReference type="GO" id="GO:0006103">
    <property type="term" value="P:2-oxoglutarate metabolic process"/>
    <property type="evidence" value="ECO:0007669"/>
    <property type="project" value="TreeGrafter"/>
</dbReference>
<dbReference type="Proteomes" id="UP000295560">
    <property type="component" value="Unassembled WGS sequence"/>
</dbReference>
<dbReference type="PIRSF" id="PIRSF000350">
    <property type="entry name" value="Mercury_reductase_MerA"/>
    <property type="match status" value="1"/>
</dbReference>
<organism evidence="9 10">
    <name type="scientific">Pseudonocardia endophytica</name>
    <dbReference type="NCBI Taxonomy" id="401976"/>
    <lineage>
        <taxon>Bacteria</taxon>
        <taxon>Bacillati</taxon>
        <taxon>Actinomycetota</taxon>
        <taxon>Actinomycetes</taxon>
        <taxon>Pseudonocardiales</taxon>
        <taxon>Pseudonocardiaceae</taxon>
        <taxon>Pseudonocardia</taxon>
    </lineage>
</organism>
<dbReference type="Gene3D" id="3.50.50.60">
    <property type="entry name" value="FAD/NAD(P)-binding domain"/>
    <property type="match status" value="2"/>
</dbReference>
<dbReference type="RefSeq" id="WP_132426211.1">
    <property type="nucleotide sequence ID" value="NZ_SMFZ01000001.1"/>
</dbReference>
<feature type="binding site" evidence="5">
    <location>
        <position position="63"/>
    </location>
    <ligand>
        <name>FAD</name>
        <dbReference type="ChEBI" id="CHEBI:57692"/>
    </ligand>
</feature>
<evidence type="ECO:0000313" key="10">
    <source>
        <dbReference type="Proteomes" id="UP000295560"/>
    </source>
</evidence>
<feature type="domain" description="FAD/NAD(P)-binding" evidence="8">
    <location>
        <begin position="17"/>
        <end position="326"/>
    </location>
</feature>
<dbReference type="SUPFAM" id="SSF55424">
    <property type="entry name" value="FAD/NAD-linked reductases, dimerisation (C-terminal) domain"/>
    <property type="match status" value="1"/>
</dbReference>